<protein>
    <submittedName>
        <fullName evidence="8">MATE family efflux transporter</fullName>
    </submittedName>
</protein>
<comment type="subcellular location">
    <subcellularLocation>
        <location evidence="1">Cell membrane</location>
        <topology evidence="1">Multi-pass membrane protein</topology>
    </subcellularLocation>
</comment>
<keyword evidence="6 7" id="KW-0472">Membrane</keyword>
<dbReference type="GO" id="GO:0005886">
    <property type="term" value="C:plasma membrane"/>
    <property type="evidence" value="ECO:0007669"/>
    <property type="project" value="UniProtKB-SubCell"/>
</dbReference>
<evidence type="ECO:0000313" key="9">
    <source>
        <dbReference type="Proteomes" id="UP000481033"/>
    </source>
</evidence>
<accession>A0A6M0RHK7</accession>
<keyword evidence="4 7" id="KW-0812">Transmembrane</keyword>
<dbReference type="AlphaFoldDB" id="A0A6M0RHK7"/>
<evidence type="ECO:0000313" key="8">
    <source>
        <dbReference type="EMBL" id="NEZ55714.1"/>
    </source>
</evidence>
<feature type="transmembrane region" description="Helical" evidence="7">
    <location>
        <begin position="388"/>
        <end position="405"/>
    </location>
</feature>
<sequence>MQSSLTTGRVPLQLLKLSLPMVWGVLAVLAFSLADTYFIAQLGTNELAAISFTFPVVSILASVAMGLGTGAASVIAREIGKGNRQTVQRLTTDSLLLSFLIVGILAALGLMTITPLFTALGAGSVLLPMIRDYMGIWYLGMVFLVVPLVGNSAIRASGNTMVPSLIMTFAAAANIVADPLLIFGWGPFPALGIQGAALATVLSRAGTLVASLAFLHFRERLLLFTLPSLATLAKSWYRLLFIGVPAAATNLISPLSVGVITGLIARYGAEAVAGFGLASRIEAVALIVPLAISASIGPFVGQNWGAQRYDRVKQALQLSFYFCLGWGVIISILLAMSSSQVIAWFDGNPDVISSANIYLTLVPISYGALGIVLTASSASNALGKPAPAMGMSLSRLLLLYIPLAYLGSQLFGIAGIFGAACLSNGIVGLGAWLWQSRWISPLPRATSEKISTLPEVVVR</sequence>
<feature type="transmembrane region" description="Helical" evidence="7">
    <location>
        <begin position="318"/>
        <end position="345"/>
    </location>
</feature>
<feature type="transmembrane region" description="Helical" evidence="7">
    <location>
        <begin position="95"/>
        <end position="116"/>
    </location>
</feature>
<dbReference type="Pfam" id="PF01554">
    <property type="entry name" value="MatE"/>
    <property type="match status" value="2"/>
</dbReference>
<dbReference type="InterPro" id="IPR052031">
    <property type="entry name" value="Membrane_Transporter-Flippase"/>
</dbReference>
<keyword evidence="3" id="KW-1003">Cell membrane</keyword>
<evidence type="ECO:0000256" key="2">
    <source>
        <dbReference type="ARBA" id="ARBA00022448"/>
    </source>
</evidence>
<evidence type="ECO:0000256" key="7">
    <source>
        <dbReference type="SAM" id="Phobius"/>
    </source>
</evidence>
<feature type="transmembrane region" description="Helical" evidence="7">
    <location>
        <begin position="191"/>
        <end position="215"/>
    </location>
</feature>
<dbReference type="GO" id="GO:0015297">
    <property type="term" value="F:antiporter activity"/>
    <property type="evidence" value="ECO:0007669"/>
    <property type="project" value="InterPro"/>
</dbReference>
<dbReference type="PANTHER" id="PTHR43549:SF3">
    <property type="entry name" value="MULTIDRUG RESISTANCE PROTEIN YPNP-RELATED"/>
    <property type="match status" value="1"/>
</dbReference>
<dbReference type="EMBL" id="QXHD01000004">
    <property type="protein sequence ID" value="NEZ55714.1"/>
    <property type="molecule type" value="Genomic_DNA"/>
</dbReference>
<feature type="transmembrane region" description="Helical" evidence="7">
    <location>
        <begin position="236"/>
        <end position="264"/>
    </location>
</feature>
<evidence type="ECO:0000256" key="5">
    <source>
        <dbReference type="ARBA" id="ARBA00022989"/>
    </source>
</evidence>
<feature type="transmembrane region" description="Helical" evidence="7">
    <location>
        <begin position="52"/>
        <end position="75"/>
    </location>
</feature>
<keyword evidence="9" id="KW-1185">Reference proteome</keyword>
<dbReference type="NCBIfam" id="TIGR00797">
    <property type="entry name" value="matE"/>
    <property type="match status" value="1"/>
</dbReference>
<comment type="caution">
    <text evidence="8">The sequence shown here is derived from an EMBL/GenBank/DDBJ whole genome shotgun (WGS) entry which is preliminary data.</text>
</comment>
<dbReference type="GO" id="GO:0042910">
    <property type="term" value="F:xenobiotic transmembrane transporter activity"/>
    <property type="evidence" value="ECO:0007669"/>
    <property type="project" value="InterPro"/>
</dbReference>
<dbReference type="InterPro" id="IPR048279">
    <property type="entry name" value="MdtK-like"/>
</dbReference>
<dbReference type="RefSeq" id="WP_163697611.1">
    <property type="nucleotide sequence ID" value="NZ_QXHD01000004.1"/>
</dbReference>
<feature type="transmembrane region" description="Helical" evidence="7">
    <location>
        <begin position="166"/>
        <end position="185"/>
    </location>
</feature>
<dbReference type="CDD" id="cd13149">
    <property type="entry name" value="MATE_like_2"/>
    <property type="match status" value="1"/>
</dbReference>
<organism evidence="8 9">
    <name type="scientific">Adonisia turfae CCMR0081</name>
    <dbReference type="NCBI Taxonomy" id="2292702"/>
    <lineage>
        <taxon>Bacteria</taxon>
        <taxon>Bacillati</taxon>
        <taxon>Cyanobacteriota</taxon>
        <taxon>Adonisia</taxon>
        <taxon>Adonisia turfae</taxon>
    </lineage>
</organism>
<reference evidence="8 9" key="1">
    <citation type="journal article" date="2020" name="Microb. Ecol.">
        <title>Ecogenomics of the Marine Benthic Filamentous Cyanobacterium Adonisia.</title>
        <authorList>
            <person name="Walter J.M."/>
            <person name="Coutinho F.H."/>
            <person name="Leomil L."/>
            <person name="Hargreaves P.I."/>
            <person name="Campeao M.E."/>
            <person name="Vieira V.V."/>
            <person name="Silva B.S."/>
            <person name="Fistarol G.O."/>
            <person name="Salomon P.S."/>
            <person name="Sawabe T."/>
            <person name="Mino S."/>
            <person name="Hosokawa M."/>
            <person name="Miyashita H."/>
            <person name="Maruyama F."/>
            <person name="van Verk M.C."/>
            <person name="Dutilh B.E."/>
            <person name="Thompson C.C."/>
            <person name="Thompson F.L."/>
        </authorList>
    </citation>
    <scope>NUCLEOTIDE SEQUENCE [LARGE SCALE GENOMIC DNA]</scope>
    <source>
        <strain evidence="8 9">CCMR0081</strain>
    </source>
</reference>
<evidence type="ECO:0000256" key="1">
    <source>
        <dbReference type="ARBA" id="ARBA00004651"/>
    </source>
</evidence>
<proteinExistence type="predicted"/>
<feature type="transmembrane region" description="Helical" evidence="7">
    <location>
        <begin position="411"/>
        <end position="434"/>
    </location>
</feature>
<feature type="transmembrane region" description="Helical" evidence="7">
    <location>
        <begin position="21"/>
        <end position="40"/>
    </location>
</feature>
<name>A0A6M0RHK7_9CYAN</name>
<dbReference type="PIRSF" id="PIRSF006603">
    <property type="entry name" value="DinF"/>
    <property type="match status" value="1"/>
</dbReference>
<evidence type="ECO:0000256" key="3">
    <source>
        <dbReference type="ARBA" id="ARBA00022475"/>
    </source>
</evidence>
<feature type="transmembrane region" description="Helical" evidence="7">
    <location>
        <begin position="357"/>
        <end position="376"/>
    </location>
</feature>
<evidence type="ECO:0000256" key="4">
    <source>
        <dbReference type="ARBA" id="ARBA00022692"/>
    </source>
</evidence>
<gene>
    <name evidence="8" type="ORF">DXZ20_08520</name>
</gene>
<keyword evidence="5 7" id="KW-1133">Transmembrane helix</keyword>
<feature type="transmembrane region" description="Helical" evidence="7">
    <location>
        <begin position="284"/>
        <end position="306"/>
    </location>
</feature>
<dbReference type="InterPro" id="IPR002528">
    <property type="entry name" value="MATE_fam"/>
</dbReference>
<feature type="transmembrane region" description="Helical" evidence="7">
    <location>
        <begin position="136"/>
        <end position="154"/>
    </location>
</feature>
<dbReference type="Proteomes" id="UP000481033">
    <property type="component" value="Unassembled WGS sequence"/>
</dbReference>
<keyword evidence="2" id="KW-0813">Transport</keyword>
<dbReference type="PANTHER" id="PTHR43549">
    <property type="entry name" value="MULTIDRUG RESISTANCE PROTEIN YPNP-RELATED"/>
    <property type="match status" value="1"/>
</dbReference>
<evidence type="ECO:0000256" key="6">
    <source>
        <dbReference type="ARBA" id="ARBA00023136"/>
    </source>
</evidence>